<accession>A0A1B7MT90</accession>
<protein>
    <recommendedName>
        <fullName evidence="5">HNH nuclease domain-containing protein</fullName>
    </recommendedName>
</protein>
<keyword evidence="2" id="KW-0732">Signal</keyword>
<name>A0A1B7MT90_9AGAM</name>
<keyword evidence="4" id="KW-1185">Reference proteome</keyword>
<proteinExistence type="predicted"/>
<feature type="signal peptide" evidence="2">
    <location>
        <begin position="1"/>
        <end position="33"/>
    </location>
</feature>
<evidence type="ECO:0000256" key="1">
    <source>
        <dbReference type="SAM" id="MobiDB-lite"/>
    </source>
</evidence>
<dbReference type="OrthoDB" id="3267100at2759"/>
<dbReference type="EMBL" id="KV448468">
    <property type="protein sequence ID" value="OAX35777.1"/>
    <property type="molecule type" value="Genomic_DNA"/>
</dbReference>
<dbReference type="Proteomes" id="UP000092154">
    <property type="component" value="Unassembled WGS sequence"/>
</dbReference>
<dbReference type="AlphaFoldDB" id="A0A1B7MT90"/>
<evidence type="ECO:0000313" key="3">
    <source>
        <dbReference type="EMBL" id="OAX35777.1"/>
    </source>
</evidence>
<reference evidence="3 4" key="1">
    <citation type="submission" date="2016-06" db="EMBL/GenBank/DDBJ databases">
        <title>Comparative genomics of the ectomycorrhizal sister species Rhizopogon vinicolor and Rhizopogon vesiculosus (Basidiomycota: Boletales) reveals a divergence of the mating type B locus.</title>
        <authorList>
            <consortium name="DOE Joint Genome Institute"/>
            <person name="Mujic A.B."/>
            <person name="Kuo A."/>
            <person name="Tritt A."/>
            <person name="Lipzen A."/>
            <person name="Chen C."/>
            <person name="Johnson J."/>
            <person name="Sharma A."/>
            <person name="Barry K."/>
            <person name="Grigoriev I.V."/>
            <person name="Spatafora J.W."/>
        </authorList>
    </citation>
    <scope>NUCLEOTIDE SEQUENCE [LARGE SCALE GENOMIC DNA]</scope>
    <source>
        <strain evidence="3 4">AM-OR11-026</strain>
    </source>
</reference>
<feature type="region of interest" description="Disordered" evidence="1">
    <location>
        <begin position="280"/>
        <end position="304"/>
    </location>
</feature>
<feature type="chain" id="PRO_5008597539" description="HNH nuclease domain-containing protein" evidence="2">
    <location>
        <begin position="34"/>
        <end position="354"/>
    </location>
</feature>
<feature type="compositionally biased region" description="Low complexity" evidence="1">
    <location>
        <begin position="283"/>
        <end position="292"/>
    </location>
</feature>
<gene>
    <name evidence="3" type="ORF">K503DRAFT_802544</name>
</gene>
<organism evidence="3 4">
    <name type="scientific">Rhizopogon vinicolor AM-OR11-026</name>
    <dbReference type="NCBI Taxonomy" id="1314800"/>
    <lineage>
        <taxon>Eukaryota</taxon>
        <taxon>Fungi</taxon>
        <taxon>Dikarya</taxon>
        <taxon>Basidiomycota</taxon>
        <taxon>Agaricomycotina</taxon>
        <taxon>Agaricomycetes</taxon>
        <taxon>Agaricomycetidae</taxon>
        <taxon>Boletales</taxon>
        <taxon>Suillineae</taxon>
        <taxon>Rhizopogonaceae</taxon>
        <taxon>Rhizopogon</taxon>
    </lineage>
</organism>
<evidence type="ECO:0008006" key="5">
    <source>
        <dbReference type="Google" id="ProtNLM"/>
    </source>
</evidence>
<evidence type="ECO:0000256" key="2">
    <source>
        <dbReference type="SAM" id="SignalP"/>
    </source>
</evidence>
<dbReference type="InParanoid" id="A0A1B7MT90"/>
<evidence type="ECO:0000313" key="4">
    <source>
        <dbReference type="Proteomes" id="UP000092154"/>
    </source>
</evidence>
<sequence length="354" mass="39577">MSDSSTSTVPDGHPLKYLLFLGWCILGVEGVLALTQDGDGIDTDGDLDNQGTYHYVADTAGLCHAVDLEVIKLRTSVPSESTNMCDEFREDLLKRDVCCVWTGAAKEYGVGLHIIPYKRGSEWFRLIVENRPKYGEQVTGLDEINGVRNGMFANSLMHISFNLRCVAILKTPNHILCVDDIPPRTVRSRLVDDVSYPTGSRYTLQWLETPDEFIAPDNGDAAFKKHTRMPKPSDLLLHYNYGAAAVKRWGHGYEVLQNRANPPRPPTNIHDRQIAIRKRDAARAAPPAGPRKATVRAGAGESVESDAQMRWDEDDVMLFCWGNTKAAKERHAKKVNENARRMEQWSEGVSRVSV</sequence>